<dbReference type="InterPro" id="IPR029239">
    <property type="entry name" value="CFAP418"/>
</dbReference>
<dbReference type="Proteomes" id="UP001210925">
    <property type="component" value="Unassembled WGS sequence"/>
</dbReference>
<evidence type="ECO:0000256" key="2">
    <source>
        <dbReference type="ARBA" id="ARBA00004496"/>
    </source>
</evidence>
<accession>A0AAD5Y4T7</accession>
<gene>
    <name evidence="6" type="ORF">HK103_003115</name>
</gene>
<dbReference type="AlphaFoldDB" id="A0AAD5Y4T7"/>
<keyword evidence="3" id="KW-0963">Cytoplasm</keyword>
<protein>
    <recommendedName>
        <fullName evidence="5">Cilia- and flagella-associated protein 418</fullName>
    </recommendedName>
</protein>
<evidence type="ECO:0000256" key="1">
    <source>
        <dbReference type="ARBA" id="ARBA00004437"/>
    </source>
</evidence>
<evidence type="ECO:0000313" key="7">
    <source>
        <dbReference type="Proteomes" id="UP001210925"/>
    </source>
</evidence>
<comment type="function">
    <text evidence="4">May be involved in photoreceptor outer segment disk morphogenesis.</text>
</comment>
<proteinExistence type="predicted"/>
<dbReference type="GO" id="GO:0005829">
    <property type="term" value="C:cytosol"/>
    <property type="evidence" value="ECO:0007669"/>
    <property type="project" value="TreeGrafter"/>
</dbReference>
<organism evidence="6 7">
    <name type="scientific">Boothiomyces macroporosus</name>
    <dbReference type="NCBI Taxonomy" id="261099"/>
    <lineage>
        <taxon>Eukaryota</taxon>
        <taxon>Fungi</taxon>
        <taxon>Fungi incertae sedis</taxon>
        <taxon>Chytridiomycota</taxon>
        <taxon>Chytridiomycota incertae sedis</taxon>
        <taxon>Chytridiomycetes</taxon>
        <taxon>Rhizophydiales</taxon>
        <taxon>Terramycetaceae</taxon>
        <taxon>Boothiomyces</taxon>
    </lineage>
</organism>
<evidence type="ECO:0000313" key="6">
    <source>
        <dbReference type="EMBL" id="KAJ3258974.1"/>
    </source>
</evidence>
<evidence type="ECO:0000256" key="5">
    <source>
        <dbReference type="ARBA" id="ARBA00026215"/>
    </source>
</evidence>
<dbReference type="Pfam" id="PF14996">
    <property type="entry name" value="RMP"/>
    <property type="match status" value="1"/>
</dbReference>
<comment type="subcellular location">
    <subcellularLocation>
        <location evidence="2">Cytoplasm</location>
    </subcellularLocation>
    <subcellularLocation>
        <location evidence="1">Photoreceptor inner segment</location>
    </subcellularLocation>
</comment>
<comment type="caution">
    <text evidence="6">The sequence shown here is derived from an EMBL/GenBank/DDBJ whole genome shotgun (WGS) entry which is preliminary data.</text>
</comment>
<evidence type="ECO:0000256" key="4">
    <source>
        <dbReference type="ARBA" id="ARBA00024819"/>
    </source>
</evidence>
<name>A0AAD5Y4T7_9FUNG</name>
<reference evidence="6" key="1">
    <citation type="submission" date="2020-05" db="EMBL/GenBank/DDBJ databases">
        <title>Phylogenomic resolution of chytrid fungi.</title>
        <authorList>
            <person name="Stajich J.E."/>
            <person name="Amses K."/>
            <person name="Simmons R."/>
            <person name="Seto K."/>
            <person name="Myers J."/>
            <person name="Bonds A."/>
            <person name="Quandt C.A."/>
            <person name="Barry K."/>
            <person name="Liu P."/>
            <person name="Grigoriev I."/>
            <person name="Longcore J.E."/>
            <person name="James T.Y."/>
        </authorList>
    </citation>
    <scope>NUCLEOTIDE SEQUENCE</scope>
    <source>
        <strain evidence="6">PLAUS21</strain>
    </source>
</reference>
<dbReference type="PANTHER" id="PTHR33958:SF1">
    <property type="entry name" value="CILIA- AND FLAGELLA-ASSOCIATED PROTEIN 418"/>
    <property type="match status" value="1"/>
</dbReference>
<keyword evidence="7" id="KW-1185">Reference proteome</keyword>
<sequence>MEIDDLINEIESIKTHTVVNEKKPRTGTEIDLDALLDEINSAPIKETPVQKPELGNKRKKCFSSSLPGCSSLKCLKCDFKIVELDGEFKGVDYLFFRNNYPNTALLSSKIAGRKDSKSYCCQCSWASVQKPTPIKELDVKWVCGGH</sequence>
<evidence type="ECO:0000256" key="3">
    <source>
        <dbReference type="ARBA" id="ARBA00022490"/>
    </source>
</evidence>
<dbReference type="PANTHER" id="PTHR33958">
    <property type="entry name" value="PROTEIN C8ORF37"/>
    <property type="match status" value="1"/>
</dbReference>
<dbReference type="EMBL" id="JADGKB010000022">
    <property type="protein sequence ID" value="KAJ3258974.1"/>
    <property type="molecule type" value="Genomic_DNA"/>
</dbReference>